<feature type="compositionally biased region" description="Gly residues" evidence="1">
    <location>
        <begin position="62"/>
        <end position="71"/>
    </location>
</feature>
<evidence type="ECO:0000313" key="2">
    <source>
        <dbReference type="EMBL" id="KAA8584133.1"/>
    </source>
</evidence>
<sequence length="71" mass="7212">CHFEPVVTSNQGSARTAAPVVSVREVWGSNRSLGVQQKSGGPTGVWRPASDPHVVLPMSGAGPAGGGRFDG</sequence>
<feature type="non-terminal residue" evidence="2">
    <location>
        <position position="71"/>
    </location>
</feature>
<dbReference type="AlphaFoldDB" id="A0A5J5CTM0"/>
<comment type="caution">
    <text evidence="2">The sequence shown here is derived from an EMBL/GenBank/DDBJ whole genome shotgun (WGS) entry which is preliminary data.</text>
</comment>
<dbReference type="Proteomes" id="UP000327493">
    <property type="component" value="Chromosome 17"/>
</dbReference>
<proteinExistence type="predicted"/>
<evidence type="ECO:0000313" key="3">
    <source>
        <dbReference type="Proteomes" id="UP000327493"/>
    </source>
</evidence>
<gene>
    <name evidence="2" type="ORF">FQN60_015341</name>
</gene>
<keyword evidence="3" id="KW-1185">Reference proteome</keyword>
<protein>
    <submittedName>
        <fullName evidence="2">Uncharacterized protein</fullName>
    </submittedName>
</protein>
<accession>A0A5J5CTM0</accession>
<dbReference type="EMBL" id="VOFY01000017">
    <property type="protein sequence ID" value="KAA8584133.1"/>
    <property type="molecule type" value="Genomic_DNA"/>
</dbReference>
<organism evidence="2 3">
    <name type="scientific">Etheostoma spectabile</name>
    <name type="common">orangethroat darter</name>
    <dbReference type="NCBI Taxonomy" id="54343"/>
    <lineage>
        <taxon>Eukaryota</taxon>
        <taxon>Metazoa</taxon>
        <taxon>Chordata</taxon>
        <taxon>Craniata</taxon>
        <taxon>Vertebrata</taxon>
        <taxon>Euteleostomi</taxon>
        <taxon>Actinopterygii</taxon>
        <taxon>Neopterygii</taxon>
        <taxon>Teleostei</taxon>
        <taxon>Neoteleostei</taxon>
        <taxon>Acanthomorphata</taxon>
        <taxon>Eupercaria</taxon>
        <taxon>Perciformes</taxon>
        <taxon>Percoidei</taxon>
        <taxon>Percidae</taxon>
        <taxon>Etheostomatinae</taxon>
        <taxon>Etheostoma</taxon>
    </lineage>
</organism>
<feature type="non-terminal residue" evidence="2">
    <location>
        <position position="1"/>
    </location>
</feature>
<feature type="region of interest" description="Disordered" evidence="1">
    <location>
        <begin position="32"/>
        <end position="71"/>
    </location>
</feature>
<evidence type="ECO:0000256" key="1">
    <source>
        <dbReference type="SAM" id="MobiDB-lite"/>
    </source>
</evidence>
<reference evidence="2 3" key="1">
    <citation type="submission" date="2019-08" db="EMBL/GenBank/DDBJ databases">
        <title>A chromosome-level genome assembly, high-density linkage maps, and genome scans reveal the genomic architecture of hybrid incompatibilities underlying speciation via character displacement in darters (Percidae: Etheostominae).</title>
        <authorList>
            <person name="Moran R.L."/>
            <person name="Catchen J.M."/>
            <person name="Fuller R.C."/>
        </authorList>
    </citation>
    <scope>NUCLEOTIDE SEQUENCE [LARGE SCALE GENOMIC DNA]</scope>
    <source>
        <strain evidence="2">EspeVRDwgs_2016</strain>
        <tissue evidence="2">Muscle</tissue>
    </source>
</reference>
<name>A0A5J5CTM0_9PERO</name>